<keyword evidence="5" id="KW-1133">Transmembrane helix</keyword>
<dbReference type="PANTHER" id="PTHR43774:SF1">
    <property type="entry name" value="PEPTIDE METHIONINE SULFOXIDE REDUCTASE MSRA 2"/>
    <property type="match status" value="1"/>
</dbReference>
<comment type="caution">
    <text evidence="7">The sequence shown here is derived from an EMBL/GenBank/DDBJ whole genome shotgun (WGS) entry which is preliminary data.</text>
</comment>
<dbReference type="InterPro" id="IPR036509">
    <property type="entry name" value="Met_Sox_Rdtase_MsrA_sf"/>
</dbReference>
<dbReference type="PANTHER" id="PTHR43774">
    <property type="entry name" value="PEPTIDE METHIONINE SULFOXIDE REDUCTASE"/>
    <property type="match status" value="1"/>
</dbReference>
<keyword evidence="8" id="KW-1185">Reference proteome</keyword>
<comment type="catalytic activity">
    <reaction evidence="2 4">
        <text>L-methionyl-[protein] + [thioredoxin]-disulfide + H2O = L-methionyl-(S)-S-oxide-[protein] + [thioredoxin]-dithiol</text>
        <dbReference type="Rhea" id="RHEA:14217"/>
        <dbReference type="Rhea" id="RHEA-COMP:10698"/>
        <dbReference type="Rhea" id="RHEA-COMP:10700"/>
        <dbReference type="Rhea" id="RHEA-COMP:12313"/>
        <dbReference type="Rhea" id="RHEA-COMP:12315"/>
        <dbReference type="ChEBI" id="CHEBI:15377"/>
        <dbReference type="ChEBI" id="CHEBI:16044"/>
        <dbReference type="ChEBI" id="CHEBI:29950"/>
        <dbReference type="ChEBI" id="CHEBI:44120"/>
        <dbReference type="ChEBI" id="CHEBI:50058"/>
        <dbReference type="EC" id="1.8.4.11"/>
    </reaction>
</comment>
<dbReference type="EMBL" id="JACCEW010000009">
    <property type="protein sequence ID" value="NYT38997.1"/>
    <property type="molecule type" value="Genomic_DNA"/>
</dbReference>
<evidence type="ECO:0000256" key="3">
    <source>
        <dbReference type="ARBA" id="ARBA00048782"/>
    </source>
</evidence>
<dbReference type="NCBIfam" id="TIGR00401">
    <property type="entry name" value="msrA"/>
    <property type="match status" value="1"/>
</dbReference>
<evidence type="ECO:0000313" key="8">
    <source>
        <dbReference type="Proteomes" id="UP000580517"/>
    </source>
</evidence>
<proteinExistence type="inferred from homology"/>
<comment type="catalytic activity">
    <reaction evidence="3 4">
        <text>[thioredoxin]-disulfide + L-methionine + H2O = L-methionine (S)-S-oxide + [thioredoxin]-dithiol</text>
        <dbReference type="Rhea" id="RHEA:19993"/>
        <dbReference type="Rhea" id="RHEA-COMP:10698"/>
        <dbReference type="Rhea" id="RHEA-COMP:10700"/>
        <dbReference type="ChEBI" id="CHEBI:15377"/>
        <dbReference type="ChEBI" id="CHEBI:29950"/>
        <dbReference type="ChEBI" id="CHEBI:50058"/>
        <dbReference type="ChEBI" id="CHEBI:57844"/>
        <dbReference type="ChEBI" id="CHEBI:58772"/>
        <dbReference type="EC" id="1.8.4.11"/>
    </reaction>
</comment>
<keyword evidence="1 4" id="KW-0560">Oxidoreductase</keyword>
<dbReference type="RefSeq" id="WP_129971526.1">
    <property type="nucleotide sequence ID" value="NZ_JACCEW010000009.1"/>
</dbReference>
<protein>
    <recommendedName>
        <fullName evidence="4">Peptide methionine sulfoxide reductase MsrA</fullName>
        <shortName evidence="4">Protein-methionine-S-oxide reductase</shortName>
        <ecNumber evidence="4">1.8.4.11</ecNumber>
    </recommendedName>
    <alternativeName>
        <fullName evidence="4">Peptide-methionine (S)-S-oxide reductase</fullName>
        <shortName evidence="4">Peptide Met(O) reductase</shortName>
    </alternativeName>
</protein>
<evidence type="ECO:0000259" key="6">
    <source>
        <dbReference type="Pfam" id="PF01625"/>
    </source>
</evidence>
<keyword evidence="5" id="KW-0472">Membrane</keyword>
<evidence type="ECO:0000256" key="2">
    <source>
        <dbReference type="ARBA" id="ARBA00047806"/>
    </source>
</evidence>
<evidence type="ECO:0000256" key="1">
    <source>
        <dbReference type="ARBA" id="ARBA00023002"/>
    </source>
</evidence>
<dbReference type="HAMAP" id="MF_01401">
    <property type="entry name" value="MsrA"/>
    <property type="match status" value="1"/>
</dbReference>
<dbReference type="GO" id="GO:0008113">
    <property type="term" value="F:peptide-methionine (S)-S-oxide reductase activity"/>
    <property type="evidence" value="ECO:0007669"/>
    <property type="project" value="UniProtKB-UniRule"/>
</dbReference>
<evidence type="ECO:0000313" key="7">
    <source>
        <dbReference type="EMBL" id="NYT38997.1"/>
    </source>
</evidence>
<reference evidence="7 8" key="1">
    <citation type="submission" date="2020-07" db="EMBL/GenBank/DDBJ databases">
        <title>Taxonomic revisions and descriptions of new bacterial species based on genomic comparisons in the high-G+C-content subgroup of the family Alcaligenaceae.</title>
        <authorList>
            <person name="Szabo A."/>
            <person name="Felfoldi T."/>
        </authorList>
    </citation>
    <scope>NUCLEOTIDE SEQUENCE [LARGE SCALE GENOMIC DNA]</scope>
    <source>
        <strain evidence="7 8">DSM 25264</strain>
    </source>
</reference>
<feature type="transmembrane region" description="Helical" evidence="5">
    <location>
        <begin position="17"/>
        <end position="35"/>
    </location>
</feature>
<accession>A0A853FGI7</accession>
<dbReference type="Proteomes" id="UP000580517">
    <property type="component" value="Unassembled WGS sequence"/>
</dbReference>
<evidence type="ECO:0000256" key="5">
    <source>
        <dbReference type="SAM" id="Phobius"/>
    </source>
</evidence>
<sequence length="245" mass="25989">MAQNGKNTLAGAQARHAVAWVAGMALLAGAAVFFVDHPAAAGEKAVKIPAPAIDEQSAGAHTETAVFAGGCFWGVQGVFQHVKGVTQAVSGYAGGNASNANYETVSTGITGHAESVKVTYDPSVVSYGKLLQVYFSVAHDPTQRNRQGPDVGSQYRSTVFAASDVQEKVAAAYIKQLNDADAYGRPLATTIESLKAFYPAESYHQDYLTHHPDSLYIAVNDLPKVESLERMFPALYREKPVLVGG</sequence>
<evidence type="ECO:0000256" key="4">
    <source>
        <dbReference type="HAMAP-Rule" id="MF_01401"/>
    </source>
</evidence>
<feature type="domain" description="Peptide methionine sulphoxide reductase MsrA" evidence="6">
    <location>
        <begin position="64"/>
        <end position="216"/>
    </location>
</feature>
<dbReference type="Pfam" id="PF01625">
    <property type="entry name" value="PMSR"/>
    <property type="match status" value="1"/>
</dbReference>
<feature type="active site" evidence="4">
    <location>
        <position position="71"/>
    </location>
</feature>
<dbReference type="SUPFAM" id="SSF55068">
    <property type="entry name" value="Peptide methionine sulfoxide reductase"/>
    <property type="match status" value="1"/>
</dbReference>
<comment type="function">
    <text evidence="4">Has an important function as a repair enzyme for proteins that have been inactivated by oxidation. Catalyzes the reversible oxidation-reduction of methionine sulfoxide in proteins to methionine.</text>
</comment>
<dbReference type="EC" id="1.8.4.11" evidence="4"/>
<comment type="similarity">
    <text evidence="4">Belongs to the MsrA Met sulfoxide reductase family.</text>
</comment>
<dbReference type="Gene3D" id="3.30.1060.10">
    <property type="entry name" value="Peptide methionine sulphoxide reductase MsrA"/>
    <property type="match status" value="1"/>
</dbReference>
<name>A0A853FGI7_9BURK</name>
<keyword evidence="5" id="KW-0812">Transmembrane</keyword>
<dbReference type="InterPro" id="IPR002569">
    <property type="entry name" value="Met_Sox_Rdtase_MsrA_dom"/>
</dbReference>
<dbReference type="AlphaFoldDB" id="A0A853FGI7"/>
<gene>
    <name evidence="4 7" type="primary">msrA</name>
    <name evidence="7" type="ORF">H0A68_19155</name>
</gene>
<organism evidence="7 8">
    <name type="scientific">Allopusillimonas soli</name>
    <dbReference type="NCBI Taxonomy" id="659016"/>
    <lineage>
        <taxon>Bacteria</taxon>
        <taxon>Pseudomonadati</taxon>
        <taxon>Pseudomonadota</taxon>
        <taxon>Betaproteobacteria</taxon>
        <taxon>Burkholderiales</taxon>
        <taxon>Alcaligenaceae</taxon>
        <taxon>Allopusillimonas</taxon>
    </lineage>
</organism>
<dbReference type="OrthoDB" id="4174719at2"/>